<evidence type="ECO:0000313" key="1">
    <source>
        <dbReference type="EMBL" id="KAK1440268.1"/>
    </source>
</evidence>
<proteinExistence type="predicted"/>
<name>A0AAD8PB18_TARER</name>
<protein>
    <submittedName>
        <fullName evidence="1">Uncharacterized protein</fullName>
    </submittedName>
</protein>
<sequence length="148" mass="16923">MTRANQDTTSYLKFLPFICKTPPNTSSSNLCAKPPPVIATPSAGTTTDCYTICRNHHRLLHYLPEVRNHHHRCHNRACFERGLDPVYIPTAKSEPEASEHRDILQERNPTRIAVSSPYKLQAPNFPLDKFNLHKPPFQSICRLNYMGL</sequence>
<gene>
    <name evidence="1" type="ORF">QVD17_06093</name>
</gene>
<reference evidence="1" key="1">
    <citation type="journal article" date="2023" name="bioRxiv">
        <title>Improved chromosome-level genome assembly for marigold (Tagetes erecta).</title>
        <authorList>
            <person name="Jiang F."/>
            <person name="Yuan L."/>
            <person name="Wang S."/>
            <person name="Wang H."/>
            <person name="Xu D."/>
            <person name="Wang A."/>
            <person name="Fan W."/>
        </authorList>
    </citation>
    <scope>NUCLEOTIDE SEQUENCE</scope>
    <source>
        <strain evidence="1">WSJ</strain>
        <tissue evidence="1">Leaf</tissue>
    </source>
</reference>
<evidence type="ECO:0000313" key="2">
    <source>
        <dbReference type="Proteomes" id="UP001229421"/>
    </source>
</evidence>
<keyword evidence="2" id="KW-1185">Reference proteome</keyword>
<dbReference type="EMBL" id="JAUHHV010000001">
    <property type="protein sequence ID" value="KAK1440268.1"/>
    <property type="molecule type" value="Genomic_DNA"/>
</dbReference>
<dbReference type="AlphaFoldDB" id="A0AAD8PB18"/>
<comment type="caution">
    <text evidence="1">The sequence shown here is derived from an EMBL/GenBank/DDBJ whole genome shotgun (WGS) entry which is preliminary data.</text>
</comment>
<dbReference type="Proteomes" id="UP001229421">
    <property type="component" value="Unassembled WGS sequence"/>
</dbReference>
<organism evidence="1 2">
    <name type="scientific">Tagetes erecta</name>
    <name type="common">African marigold</name>
    <dbReference type="NCBI Taxonomy" id="13708"/>
    <lineage>
        <taxon>Eukaryota</taxon>
        <taxon>Viridiplantae</taxon>
        <taxon>Streptophyta</taxon>
        <taxon>Embryophyta</taxon>
        <taxon>Tracheophyta</taxon>
        <taxon>Spermatophyta</taxon>
        <taxon>Magnoliopsida</taxon>
        <taxon>eudicotyledons</taxon>
        <taxon>Gunneridae</taxon>
        <taxon>Pentapetalae</taxon>
        <taxon>asterids</taxon>
        <taxon>campanulids</taxon>
        <taxon>Asterales</taxon>
        <taxon>Asteraceae</taxon>
        <taxon>Asteroideae</taxon>
        <taxon>Heliantheae alliance</taxon>
        <taxon>Tageteae</taxon>
        <taxon>Tagetes</taxon>
    </lineage>
</organism>
<accession>A0AAD8PB18</accession>